<keyword evidence="2" id="KW-0175">Coiled coil</keyword>
<dbReference type="AlphaFoldDB" id="A0A251XC82"/>
<dbReference type="InterPro" id="IPR007157">
    <property type="entry name" value="PspA_VIPP1"/>
</dbReference>
<evidence type="ECO:0000256" key="2">
    <source>
        <dbReference type="SAM" id="Coils"/>
    </source>
</evidence>
<proteinExistence type="inferred from homology"/>
<accession>A0A251XC82</accession>
<dbReference type="RefSeq" id="WP_086486641.1">
    <property type="nucleotide sequence ID" value="NZ_MSLT01000001.1"/>
</dbReference>
<comment type="similarity">
    <text evidence="1">Belongs to the PspA/Vipp/IM30 family.</text>
</comment>
<comment type="caution">
    <text evidence="4">The sequence shown here is derived from an EMBL/GenBank/DDBJ whole genome shotgun (WGS) entry which is preliminary data.</text>
</comment>
<gene>
    <name evidence="4" type="ORF">TPSD3_00510</name>
</gene>
<dbReference type="EMBL" id="MSLT01000001">
    <property type="protein sequence ID" value="OUD16239.1"/>
    <property type="molecule type" value="Genomic_DNA"/>
</dbReference>
<evidence type="ECO:0000256" key="3">
    <source>
        <dbReference type="SAM" id="MobiDB-lite"/>
    </source>
</evidence>
<reference evidence="4 5" key="1">
    <citation type="submission" date="2016-12" db="EMBL/GenBank/DDBJ databases">
        <title>Thioflexothrix psekupsii D3 genome sequencing and assembly.</title>
        <authorList>
            <person name="Fomenkov A."/>
            <person name="Vincze T."/>
            <person name="Grabovich M."/>
            <person name="Anton B.P."/>
            <person name="Dubinina G."/>
            <person name="Orlova M."/>
            <person name="Belousova E."/>
            <person name="Roberts R.J."/>
        </authorList>
    </citation>
    <scope>NUCLEOTIDE SEQUENCE [LARGE SCALE GENOMIC DNA]</scope>
    <source>
        <strain evidence="4">D3</strain>
    </source>
</reference>
<sequence>MLQRIINLFKAFINLFITDMEKRNPEALLELEKENLRKQMAQYNEGLSAHATLSERLMTQVKRLETDERDLRAKINANLNAGNRDVAAQYALRLKTLEQQLAEARDQLEKAELTYRNLVAAREQAINAAKAKIEAIKTSISSMKMQKAMAEMSEMASGMTGTIGSSGDTLDRLQKMVEEERDKAAGRARVAHDAVYTDEVKLKQSEQAALADMALAEFMQKEGLNPKLSDNSTPTVDAEIVDPQTIKRFS</sequence>
<evidence type="ECO:0008006" key="6">
    <source>
        <dbReference type="Google" id="ProtNLM"/>
    </source>
</evidence>
<dbReference type="OrthoDB" id="9779630at2"/>
<feature type="region of interest" description="Disordered" evidence="3">
    <location>
        <begin position="224"/>
        <end position="250"/>
    </location>
</feature>
<keyword evidence="5" id="KW-1185">Reference proteome</keyword>
<evidence type="ECO:0000313" key="5">
    <source>
        <dbReference type="Proteomes" id="UP000194798"/>
    </source>
</evidence>
<evidence type="ECO:0000256" key="1">
    <source>
        <dbReference type="ARBA" id="ARBA00043985"/>
    </source>
</evidence>
<dbReference type="Proteomes" id="UP000194798">
    <property type="component" value="Unassembled WGS sequence"/>
</dbReference>
<organism evidence="4 5">
    <name type="scientific">Thioflexithrix psekupsensis</name>
    <dbReference type="NCBI Taxonomy" id="1570016"/>
    <lineage>
        <taxon>Bacteria</taxon>
        <taxon>Pseudomonadati</taxon>
        <taxon>Pseudomonadota</taxon>
        <taxon>Gammaproteobacteria</taxon>
        <taxon>Thiotrichales</taxon>
        <taxon>Thioflexithrix</taxon>
    </lineage>
</organism>
<name>A0A251XC82_9GAMM</name>
<protein>
    <recommendedName>
        <fullName evidence="6">Phage shock protein A</fullName>
    </recommendedName>
</protein>
<dbReference type="Pfam" id="PF04012">
    <property type="entry name" value="PspA_IM30"/>
    <property type="match status" value="1"/>
</dbReference>
<evidence type="ECO:0000313" key="4">
    <source>
        <dbReference type="EMBL" id="OUD16239.1"/>
    </source>
</evidence>
<feature type="coiled-coil region" evidence="2">
    <location>
        <begin position="26"/>
        <end position="128"/>
    </location>
</feature>